<evidence type="ECO:0000313" key="3">
    <source>
        <dbReference type="EMBL" id="KAH0882875.1"/>
    </source>
</evidence>
<feature type="compositionally biased region" description="Basic and acidic residues" evidence="1">
    <location>
        <begin position="66"/>
        <end position="83"/>
    </location>
</feature>
<evidence type="ECO:0000313" key="4">
    <source>
        <dbReference type="Proteomes" id="UP000824890"/>
    </source>
</evidence>
<reference evidence="2" key="1">
    <citation type="submission" date="2021-01" db="EMBL/GenBank/DDBJ databases">
        <authorList>
            <consortium name="Genoscope - CEA"/>
            <person name="William W."/>
        </authorList>
    </citation>
    <scope>NUCLEOTIDE SEQUENCE</scope>
</reference>
<dbReference type="AlphaFoldDB" id="A0A816JHV1"/>
<protein>
    <submittedName>
        <fullName evidence="2">(rape) hypothetical protein</fullName>
    </submittedName>
</protein>
<proteinExistence type="predicted"/>
<reference evidence="3 4" key="2">
    <citation type="submission" date="2021-05" db="EMBL/GenBank/DDBJ databases">
        <title>Genome Assembly of Synthetic Allotetraploid Brassica napus Reveals Homoeologous Exchanges between Subgenomes.</title>
        <authorList>
            <person name="Davis J.T."/>
        </authorList>
    </citation>
    <scope>NUCLEOTIDE SEQUENCE [LARGE SCALE GENOMIC DNA]</scope>
    <source>
        <strain evidence="4">cv. Da-Ae</strain>
        <tissue evidence="3">Seedling</tissue>
    </source>
</reference>
<dbReference type="EMBL" id="HG994368">
    <property type="protein sequence ID" value="CAF1815145.1"/>
    <property type="molecule type" value="Genomic_DNA"/>
</dbReference>
<feature type="region of interest" description="Disordered" evidence="1">
    <location>
        <begin position="66"/>
        <end position="152"/>
    </location>
</feature>
<gene>
    <name evidence="2" type="ORF">DARMORV10_C04P12060.1</name>
    <name evidence="3" type="ORF">HID58_058971</name>
</gene>
<sequence length="168" mass="19313">MLSFRPGTRVSKIRKLKISQHRPSGSRVKFDEEGNPVAPLAIVAATTETEVALDEEARKDYYKKLGEQLRKVDHEDKKVEREKRREKRMKEKIKRKQGEMEEEEEEEEGHEGSASSSEETGRKRKRAKKMYFDDNGDGDEEKEGGKINTDAISTAELEEMALKLITQS</sequence>
<dbReference type="EMBL" id="JAGKQM010000014">
    <property type="protein sequence ID" value="KAH0882875.1"/>
    <property type="molecule type" value="Genomic_DNA"/>
</dbReference>
<feature type="compositionally biased region" description="Acidic residues" evidence="1">
    <location>
        <begin position="100"/>
        <end position="109"/>
    </location>
</feature>
<accession>A0A816JHV1</accession>
<dbReference type="Proteomes" id="UP000824890">
    <property type="component" value="Unassembled WGS sequence"/>
</dbReference>
<keyword evidence="4" id="KW-1185">Reference proteome</keyword>
<evidence type="ECO:0000256" key="1">
    <source>
        <dbReference type="SAM" id="MobiDB-lite"/>
    </source>
</evidence>
<dbReference type="Proteomes" id="UP001295469">
    <property type="component" value="Chromosome C04"/>
</dbReference>
<name>A0A816JHV1_BRANA</name>
<feature type="compositionally biased region" description="Basic residues" evidence="1">
    <location>
        <begin position="84"/>
        <end position="95"/>
    </location>
</feature>
<evidence type="ECO:0000313" key="2">
    <source>
        <dbReference type="EMBL" id="CAF1815145.1"/>
    </source>
</evidence>
<organism evidence="2">
    <name type="scientific">Brassica napus</name>
    <name type="common">Rape</name>
    <dbReference type="NCBI Taxonomy" id="3708"/>
    <lineage>
        <taxon>Eukaryota</taxon>
        <taxon>Viridiplantae</taxon>
        <taxon>Streptophyta</taxon>
        <taxon>Embryophyta</taxon>
        <taxon>Tracheophyta</taxon>
        <taxon>Spermatophyta</taxon>
        <taxon>Magnoliopsida</taxon>
        <taxon>eudicotyledons</taxon>
        <taxon>Gunneridae</taxon>
        <taxon>Pentapetalae</taxon>
        <taxon>rosids</taxon>
        <taxon>malvids</taxon>
        <taxon>Brassicales</taxon>
        <taxon>Brassicaceae</taxon>
        <taxon>Brassiceae</taxon>
        <taxon>Brassica</taxon>
    </lineage>
</organism>